<evidence type="ECO:0000313" key="2">
    <source>
        <dbReference type="Proteomes" id="UP000574276"/>
    </source>
</evidence>
<dbReference type="Proteomes" id="UP000574276">
    <property type="component" value="Unassembled WGS sequence"/>
</dbReference>
<keyword evidence="2" id="KW-1185">Reference proteome</keyword>
<reference evidence="1 2" key="1">
    <citation type="submission" date="2020-07" db="EMBL/GenBank/DDBJ databases">
        <title>Characterization and genome sequencing of isolate MD1, a novel member within the family Lachnospiraceae.</title>
        <authorList>
            <person name="Rettenmaier R."/>
            <person name="Di Bello L."/>
            <person name="Zinser C."/>
            <person name="Scheitz K."/>
            <person name="Liebl W."/>
            <person name="Zverlov V."/>
        </authorList>
    </citation>
    <scope>NUCLEOTIDE SEQUENCE [LARGE SCALE GENOMIC DNA]</scope>
    <source>
        <strain evidence="1 2">MD1</strain>
    </source>
</reference>
<dbReference type="EMBL" id="JACEGA010000001">
    <property type="protein sequence ID" value="MBB2183416.1"/>
    <property type="molecule type" value="Genomic_DNA"/>
</dbReference>
<protein>
    <recommendedName>
        <fullName evidence="3">L-2-amino-thiazoline-4-carboxylic acid hydrolase</fullName>
    </recommendedName>
</protein>
<accession>A0A839K1B0</accession>
<evidence type="ECO:0000313" key="1">
    <source>
        <dbReference type="EMBL" id="MBB2183416.1"/>
    </source>
</evidence>
<gene>
    <name evidence="1" type="ORF">H0486_11050</name>
</gene>
<dbReference type="RefSeq" id="WP_228353073.1">
    <property type="nucleotide sequence ID" value="NZ_JACEGA010000001.1"/>
</dbReference>
<name>A0A839K1B0_9FIRM</name>
<organism evidence="1 2">
    <name type="scientific">Variimorphobacter saccharofermentans</name>
    <dbReference type="NCBI Taxonomy" id="2755051"/>
    <lineage>
        <taxon>Bacteria</taxon>
        <taxon>Bacillati</taxon>
        <taxon>Bacillota</taxon>
        <taxon>Clostridia</taxon>
        <taxon>Lachnospirales</taxon>
        <taxon>Lachnospiraceae</taxon>
        <taxon>Variimorphobacter</taxon>
    </lineage>
</organism>
<dbReference type="AlphaFoldDB" id="A0A839K1B0"/>
<evidence type="ECO:0008006" key="3">
    <source>
        <dbReference type="Google" id="ProtNLM"/>
    </source>
</evidence>
<proteinExistence type="predicted"/>
<comment type="caution">
    <text evidence="1">The sequence shown here is derived from an EMBL/GenBank/DDBJ whole genome shotgun (WGS) entry which is preliminary data.</text>
</comment>
<sequence>MGKDSFKIEGTIDKEYAVNEVRKAARQFALLYFHFSKVLYEQFGLEQAKEIIQRVVFEQAVDRSDQMKEKALAQGLPTETVEDFRKVIDLPFLGWVPEWGKDHCPYAEVWREYITKYPWFSELATFYCDVIDTTTIENFSGHLSHRITQNVILQGDSCKREYFESDNVKKGEYTYGSKD</sequence>